<proteinExistence type="predicted"/>
<dbReference type="Proteomes" id="UP000500938">
    <property type="component" value="Chromosome"/>
</dbReference>
<reference evidence="1 2" key="1">
    <citation type="submission" date="2020-05" db="EMBL/GenBank/DDBJ databases">
        <title>Complete genome sequence of Gemmatimonas greenlandica TET16.</title>
        <authorList>
            <person name="Zeng Y."/>
        </authorList>
    </citation>
    <scope>NUCLEOTIDE SEQUENCE [LARGE SCALE GENOMIC DNA]</scope>
    <source>
        <strain evidence="1 2">TET16</strain>
    </source>
</reference>
<dbReference type="AlphaFoldDB" id="A0A6M4IHF3"/>
<dbReference type="SUPFAM" id="SSF49464">
    <property type="entry name" value="Carboxypeptidase regulatory domain-like"/>
    <property type="match status" value="1"/>
</dbReference>
<evidence type="ECO:0000313" key="2">
    <source>
        <dbReference type="Proteomes" id="UP000500938"/>
    </source>
</evidence>
<dbReference type="InterPro" id="IPR008969">
    <property type="entry name" value="CarboxyPept-like_regulatory"/>
</dbReference>
<protein>
    <recommendedName>
        <fullName evidence="3">Carboxypeptidase regulatory-like domain-containing protein</fullName>
    </recommendedName>
</protein>
<sequence length="134" mass="14038">MMKSINYCLAFCCTAFLSCESITDIEDGYPTVRVVGRVVDVAGLPVAPSIVAITSYNGSCSGSANTYGTANTDANGRYRSGFVTPGIPFMGCVKVTVTAGVRETFPPITVRRDSLSIAAPATDSLVVNFVVARP</sequence>
<organism evidence="1 2">
    <name type="scientific">Gemmatimonas groenlandica</name>
    <dbReference type="NCBI Taxonomy" id="2732249"/>
    <lineage>
        <taxon>Bacteria</taxon>
        <taxon>Pseudomonadati</taxon>
        <taxon>Gemmatimonadota</taxon>
        <taxon>Gemmatimonadia</taxon>
        <taxon>Gemmatimonadales</taxon>
        <taxon>Gemmatimonadaceae</taxon>
        <taxon>Gemmatimonas</taxon>
    </lineage>
</organism>
<keyword evidence="2" id="KW-1185">Reference proteome</keyword>
<gene>
    <name evidence="1" type="ORF">HKW67_02865</name>
</gene>
<dbReference type="EMBL" id="CP053085">
    <property type="protein sequence ID" value="QJR34534.1"/>
    <property type="molecule type" value="Genomic_DNA"/>
</dbReference>
<dbReference type="KEGG" id="ggr:HKW67_02865"/>
<name>A0A6M4IHF3_9BACT</name>
<dbReference type="PROSITE" id="PS51257">
    <property type="entry name" value="PROKAR_LIPOPROTEIN"/>
    <property type="match status" value="1"/>
</dbReference>
<evidence type="ECO:0008006" key="3">
    <source>
        <dbReference type="Google" id="ProtNLM"/>
    </source>
</evidence>
<accession>A0A6M4IHF3</accession>
<evidence type="ECO:0000313" key="1">
    <source>
        <dbReference type="EMBL" id="QJR34534.1"/>
    </source>
</evidence>